<dbReference type="PANTHER" id="PTHR15335">
    <property type="entry name" value="PROTEIN TFG"/>
    <property type="match status" value="1"/>
</dbReference>
<dbReference type="InterPro" id="IPR053793">
    <property type="entry name" value="PB1-like"/>
</dbReference>
<dbReference type="InterPro" id="IPR034857">
    <property type="entry name" value="PB1_TFG"/>
</dbReference>
<dbReference type="GO" id="GO:0042802">
    <property type="term" value="F:identical protein binding"/>
    <property type="evidence" value="ECO:0007669"/>
    <property type="project" value="InterPro"/>
</dbReference>
<evidence type="ECO:0000259" key="2">
    <source>
        <dbReference type="PROSITE" id="PS51745"/>
    </source>
</evidence>
<name>T1JAS9_STRMM</name>
<feature type="domain" description="PB1" evidence="2">
    <location>
        <begin position="28"/>
        <end position="109"/>
    </location>
</feature>
<dbReference type="PROSITE" id="PS51745">
    <property type="entry name" value="PB1"/>
    <property type="match status" value="1"/>
</dbReference>
<dbReference type="AlphaFoldDB" id="T1JAS9"/>
<proteinExistence type="predicted"/>
<evidence type="ECO:0000256" key="1">
    <source>
        <dbReference type="SAM" id="MobiDB-lite"/>
    </source>
</evidence>
<organism evidence="3 4">
    <name type="scientific">Strigamia maritima</name>
    <name type="common">European centipede</name>
    <name type="synonym">Geophilus maritimus</name>
    <dbReference type="NCBI Taxonomy" id="126957"/>
    <lineage>
        <taxon>Eukaryota</taxon>
        <taxon>Metazoa</taxon>
        <taxon>Ecdysozoa</taxon>
        <taxon>Arthropoda</taxon>
        <taxon>Myriapoda</taxon>
        <taxon>Chilopoda</taxon>
        <taxon>Pleurostigmophora</taxon>
        <taxon>Geophilomorpha</taxon>
        <taxon>Linotaeniidae</taxon>
        <taxon>Strigamia</taxon>
    </lineage>
</organism>
<dbReference type="CDD" id="cd06401">
    <property type="entry name" value="PB1_TFG"/>
    <property type="match status" value="1"/>
</dbReference>
<dbReference type="eggNOG" id="ENOG502QR6R">
    <property type="taxonomic scope" value="Eukaryota"/>
</dbReference>
<dbReference type="SMART" id="SM00666">
    <property type="entry name" value="PB1"/>
    <property type="match status" value="1"/>
</dbReference>
<feature type="compositionally biased region" description="Polar residues" evidence="1">
    <location>
        <begin position="299"/>
        <end position="319"/>
    </location>
</feature>
<dbReference type="HOGENOM" id="CLU_058059_1_0_1"/>
<dbReference type="Pfam" id="PF00564">
    <property type="entry name" value="PB1"/>
    <property type="match status" value="1"/>
</dbReference>
<dbReference type="STRING" id="126957.T1JAS9"/>
<dbReference type="PhylomeDB" id="T1JAS9"/>
<dbReference type="OMA" id="TMNRAYE"/>
<dbReference type="GO" id="GO:0070971">
    <property type="term" value="C:endoplasmic reticulum exit site"/>
    <property type="evidence" value="ECO:0007669"/>
    <property type="project" value="TreeGrafter"/>
</dbReference>
<dbReference type="GO" id="GO:0048208">
    <property type="term" value="P:COPII vesicle coating"/>
    <property type="evidence" value="ECO:0007669"/>
    <property type="project" value="InterPro"/>
</dbReference>
<feature type="compositionally biased region" description="Basic and acidic residues" evidence="1">
    <location>
        <begin position="186"/>
        <end position="197"/>
    </location>
</feature>
<feature type="compositionally biased region" description="Low complexity" evidence="1">
    <location>
        <begin position="320"/>
        <end position="336"/>
    </location>
</feature>
<dbReference type="InterPro" id="IPR033512">
    <property type="entry name" value="TFG"/>
</dbReference>
<dbReference type="PANTHER" id="PTHR15335:SF7">
    <property type="entry name" value="PROTEIN TFG"/>
    <property type="match status" value="1"/>
</dbReference>
<reference evidence="3" key="2">
    <citation type="submission" date="2015-02" db="UniProtKB">
        <authorList>
            <consortium name="EnsemblMetazoa"/>
        </authorList>
    </citation>
    <scope>IDENTIFICATION</scope>
</reference>
<accession>T1JAS9</accession>
<reference evidence="4" key="1">
    <citation type="submission" date="2011-05" db="EMBL/GenBank/DDBJ databases">
        <authorList>
            <person name="Richards S.R."/>
            <person name="Qu J."/>
            <person name="Jiang H."/>
            <person name="Jhangiani S.N."/>
            <person name="Agravi P."/>
            <person name="Goodspeed R."/>
            <person name="Gross S."/>
            <person name="Mandapat C."/>
            <person name="Jackson L."/>
            <person name="Mathew T."/>
            <person name="Pu L."/>
            <person name="Thornton R."/>
            <person name="Saada N."/>
            <person name="Wilczek-Boney K.B."/>
            <person name="Lee S."/>
            <person name="Kovar C."/>
            <person name="Wu Y."/>
            <person name="Scherer S.E."/>
            <person name="Worley K.C."/>
            <person name="Muzny D.M."/>
            <person name="Gibbs R."/>
        </authorList>
    </citation>
    <scope>NUCLEOTIDE SEQUENCE</scope>
    <source>
        <strain evidence="4">Brora</strain>
    </source>
</reference>
<feature type="region of interest" description="Disordered" evidence="1">
    <location>
        <begin position="143"/>
        <end position="342"/>
    </location>
</feature>
<dbReference type="EMBL" id="JH432004">
    <property type="status" value="NOT_ANNOTATED_CDS"/>
    <property type="molecule type" value="Genomic_DNA"/>
</dbReference>
<evidence type="ECO:0000313" key="4">
    <source>
        <dbReference type="Proteomes" id="UP000014500"/>
    </source>
</evidence>
<sequence length="342" mass="37060">MPVTMNRAYELGSAKEDGQYPPFDLSGKLIIKVQLGDDIRRIPIHNDDITYDELVLMMQRVFRGKLNQNDDVVIKYKDEDADLITIFDSSDLAFAIQCSRILKLTLFVNGRPKPLDSNEIQHIKLELKQIRDKVLTLIDQLEPPPSTASAEMAKEKPPASVTVTGSVAPKEFDPLTANRGTGEEGQEIKESPKDEQRTGTPDSASSRGSGGQRITPANQVLSGATAPQMGYQPGQGHVPMQFPPASQPQTVYQAQAPFPNANLSQQGPQLPPKSSAYAPPPTQQYAGFGPQASGPRPATYTQPASYAPGNANQSYQGGNYQPYAQPQAPGQYGYPAQAPPIS</sequence>
<evidence type="ECO:0000313" key="3">
    <source>
        <dbReference type="EnsemblMetazoa" id="SMAR010851-PA"/>
    </source>
</evidence>
<dbReference type="Proteomes" id="UP000014500">
    <property type="component" value="Unassembled WGS sequence"/>
</dbReference>
<keyword evidence="4" id="KW-1185">Reference proteome</keyword>
<protein>
    <recommendedName>
        <fullName evidence="2">PB1 domain-containing protein</fullName>
    </recommendedName>
</protein>
<dbReference type="Gene3D" id="3.10.20.90">
    <property type="entry name" value="Phosphatidylinositol 3-kinase Catalytic Subunit, Chain A, domain 1"/>
    <property type="match status" value="1"/>
</dbReference>
<dbReference type="InterPro" id="IPR000270">
    <property type="entry name" value="PB1_dom"/>
</dbReference>
<feature type="compositionally biased region" description="Polar residues" evidence="1">
    <location>
        <begin position="198"/>
        <end position="207"/>
    </location>
</feature>
<dbReference type="SUPFAM" id="SSF54277">
    <property type="entry name" value="CAD &amp; PB1 domains"/>
    <property type="match status" value="1"/>
</dbReference>
<dbReference type="EnsemblMetazoa" id="SMAR010851-RA">
    <property type="protein sequence ID" value="SMAR010851-PA"/>
    <property type="gene ID" value="SMAR010851"/>
</dbReference>